<accession>A0ACD4RCI8</accession>
<dbReference type="EMBL" id="CP126116">
    <property type="protein sequence ID" value="WHZ57857.1"/>
    <property type="molecule type" value="Genomic_DNA"/>
</dbReference>
<reference evidence="2" key="1">
    <citation type="journal article" date="2025" name="Aquaculture">
        <title>Assessment of the bioflocculant production and safety properties of Metabacillus hrfriensis sp. nov. based on phenotypic and whole-genome sequencing analysis.</title>
        <authorList>
            <person name="Zhang R."/>
            <person name="Zhao Z."/>
            <person name="Luo L."/>
            <person name="Wang S."/>
            <person name="Guo K."/>
            <person name="Xu W."/>
        </authorList>
    </citation>
    <scope>NUCLEOTIDE SEQUENCE [LARGE SCALE GENOMIC DNA]</scope>
    <source>
        <strain evidence="2">CT-WN-B3</strain>
    </source>
</reference>
<evidence type="ECO:0000313" key="2">
    <source>
        <dbReference type="Proteomes" id="UP001226091"/>
    </source>
</evidence>
<evidence type="ECO:0000313" key="1">
    <source>
        <dbReference type="EMBL" id="WHZ57857.1"/>
    </source>
</evidence>
<name>A0ACD4RCI8_9BACI</name>
<proteinExistence type="predicted"/>
<sequence length="93" mass="10454">MYIHLGDNFVIPSKEVVMIVDHQSSKTSGIVSEFLEKHQNHTVKLASGETKSIVVTTDKIYFSPLASGTLKKRAKFTFDIEMVADEPFKNHSQ</sequence>
<keyword evidence="2" id="KW-1185">Reference proteome</keyword>
<organism evidence="1 2">
    <name type="scientific">Metabacillus hrfriensis</name>
    <dbReference type="NCBI Taxonomy" id="3048891"/>
    <lineage>
        <taxon>Bacteria</taxon>
        <taxon>Bacillati</taxon>
        <taxon>Bacillota</taxon>
        <taxon>Bacilli</taxon>
        <taxon>Bacillales</taxon>
        <taxon>Bacillaceae</taxon>
        <taxon>Metabacillus</taxon>
    </lineage>
</organism>
<dbReference type="Proteomes" id="UP001226091">
    <property type="component" value="Chromosome"/>
</dbReference>
<protein>
    <submittedName>
        <fullName evidence="1">DUF370 domain-containing protein</fullName>
    </submittedName>
</protein>
<gene>
    <name evidence="1" type="ORF">QLQ22_00025</name>
</gene>